<dbReference type="SUPFAM" id="SSF51735">
    <property type="entry name" value="NAD(P)-binding Rossmann-fold domains"/>
    <property type="match status" value="1"/>
</dbReference>
<feature type="domain" description="Thioester reductase (TE)" evidence="1">
    <location>
        <begin position="18"/>
        <end position="249"/>
    </location>
</feature>
<dbReference type="Gene3D" id="3.40.50.720">
    <property type="entry name" value="NAD(P)-binding Rossmann-like Domain"/>
    <property type="match status" value="1"/>
</dbReference>
<proteinExistence type="predicted"/>
<sequence length="368" mass="39846">MSEHTASGGAREPPQVLLTGFPGFLGSALVERLLERGDGPIACLIQPKYRALAERRASELAGSDDAIRLYEGDITEPGIGLDDGTLEALDSVTELYHLAAIYDLAVDPEPAEAVNVRGTEHVLDVAEALAVDRFHYVSTCYVSGRYDGVFTEDHLEEGQSFNNHYERTKYEAEVAVQERMADGLSATIYRPAIVVGDSETGETAKYDGPYYLIRLLLAQPAACSIMTSLPGGADSELNVVPRDFVIDAIEHLSGREDTVGEVYQLCDPSPLSVPNVIEEMGDVMDHRVVSIPGSKALTKRLLGTLKARGWPAEPATLDYLDHPTRYACPNTQRALAGTGLECPPFESYVDALVAFVRDNPAVGDEAMT</sequence>
<dbReference type="Pfam" id="PF07993">
    <property type="entry name" value="NAD_binding_4"/>
    <property type="match status" value="1"/>
</dbReference>
<organism evidence="2 3">
    <name type="scientific">Natronorubrum bangense</name>
    <dbReference type="NCBI Taxonomy" id="61858"/>
    <lineage>
        <taxon>Archaea</taxon>
        <taxon>Methanobacteriati</taxon>
        <taxon>Methanobacteriota</taxon>
        <taxon>Stenosarchaea group</taxon>
        <taxon>Halobacteria</taxon>
        <taxon>Halobacteriales</taxon>
        <taxon>Natrialbaceae</taxon>
        <taxon>Natronorubrum</taxon>
    </lineage>
</organism>
<evidence type="ECO:0000313" key="2">
    <source>
        <dbReference type="EMBL" id="QCC54026.1"/>
    </source>
</evidence>
<dbReference type="InterPro" id="IPR050177">
    <property type="entry name" value="Lipid_A_modif_metabolic_enz"/>
</dbReference>
<dbReference type="EMBL" id="CP031305">
    <property type="protein sequence ID" value="QCC54026.1"/>
    <property type="molecule type" value="Genomic_DNA"/>
</dbReference>
<reference evidence="2 3" key="1">
    <citation type="journal article" date="2019" name="Nat. Commun.">
        <title>A new type of DNA phosphorothioation-based antiviral system in archaea.</title>
        <authorList>
            <person name="Xiong L."/>
            <person name="Liu S."/>
            <person name="Chen S."/>
            <person name="Xiao Y."/>
            <person name="Zhu B."/>
            <person name="Gao Y."/>
            <person name="Zhang Y."/>
            <person name="Chen B."/>
            <person name="Luo J."/>
            <person name="Deng Z."/>
            <person name="Chen X."/>
            <person name="Wang L."/>
            <person name="Chen S."/>
        </authorList>
    </citation>
    <scope>NUCLEOTIDE SEQUENCE [LARGE SCALE GENOMIC DNA]</scope>
    <source>
        <strain evidence="2 3">JCM 10635</strain>
    </source>
</reference>
<dbReference type="InterPro" id="IPR013120">
    <property type="entry name" value="FAR_NAD-bd"/>
</dbReference>
<dbReference type="InterPro" id="IPR036291">
    <property type="entry name" value="NAD(P)-bd_dom_sf"/>
</dbReference>
<protein>
    <submittedName>
        <fullName evidence="2">NAD-dependent epimerase/dehydratase family protein</fullName>
    </submittedName>
</protein>
<dbReference type="Proteomes" id="UP000296822">
    <property type="component" value="Chromosome"/>
</dbReference>
<dbReference type="AlphaFoldDB" id="A0A4D6HLA0"/>
<evidence type="ECO:0000259" key="1">
    <source>
        <dbReference type="Pfam" id="PF07993"/>
    </source>
</evidence>
<dbReference type="GeneID" id="39850731"/>
<name>A0A4D6HLA0_9EURY</name>
<dbReference type="PANTHER" id="PTHR43245">
    <property type="entry name" value="BIFUNCTIONAL POLYMYXIN RESISTANCE PROTEIN ARNA"/>
    <property type="match status" value="1"/>
</dbReference>
<dbReference type="KEGG" id="nbg:DV706_05675"/>
<evidence type="ECO:0000313" key="3">
    <source>
        <dbReference type="Proteomes" id="UP000296822"/>
    </source>
</evidence>
<gene>
    <name evidence="2" type="ORF">DV706_05675</name>
</gene>
<dbReference type="CDD" id="cd05263">
    <property type="entry name" value="MupV_like_SDR_e"/>
    <property type="match status" value="1"/>
</dbReference>
<accession>A0A4D6HLA0</accession>
<dbReference type="RefSeq" id="WP_006066085.1">
    <property type="nucleotide sequence ID" value="NZ_CP031305.1"/>
</dbReference>